<reference evidence="6 7" key="1">
    <citation type="submission" date="2021-08" db="EMBL/GenBank/DDBJ databases">
        <title>Culture and genomic analysis of Symbiopectobacterium purcellii sp. nov. gen. nov., isolated from the leafhopper Empoasca decipiens.</title>
        <authorList>
            <person name="Nadal-Jimenez P."/>
            <person name="Siozios S."/>
            <person name="Halliday N."/>
            <person name="Camara M."/>
            <person name="Hurst G.D.D."/>
        </authorList>
    </citation>
    <scope>NUCLEOTIDE SEQUENCE [LARGE SCALE GENOMIC DNA]</scope>
    <source>
        <strain evidence="6 7">SyEd1</strain>
    </source>
</reference>
<protein>
    <submittedName>
        <fullName evidence="6">Inositol phosphatase</fullName>
    </submittedName>
</protein>
<keyword evidence="3" id="KW-0964">Secreted</keyword>
<evidence type="ECO:0000256" key="4">
    <source>
        <dbReference type="ARBA" id="ARBA00022801"/>
    </source>
</evidence>
<proteinExistence type="inferred from homology"/>
<evidence type="ECO:0000256" key="2">
    <source>
        <dbReference type="ARBA" id="ARBA00009007"/>
    </source>
</evidence>
<keyword evidence="4" id="KW-0378">Hydrolase</keyword>
<evidence type="ECO:0000256" key="1">
    <source>
        <dbReference type="ARBA" id="ARBA00004613"/>
    </source>
</evidence>
<evidence type="ECO:0000256" key="3">
    <source>
        <dbReference type="ARBA" id="ARBA00022525"/>
    </source>
</evidence>
<dbReference type="Gene3D" id="1.20.58.450">
    <property type="entry name" value="Cell division control protein 42 homolog"/>
    <property type="match status" value="1"/>
</dbReference>
<keyword evidence="5" id="KW-0843">Virulence</keyword>
<name>A0ABX9ARF8_9ENTR</name>
<gene>
    <name evidence="6" type="ORF">K6K13_10905</name>
</gene>
<dbReference type="InterPro" id="IPR008108">
    <property type="entry name" value="IpgD/SopB"/>
</dbReference>
<organism evidence="6 7">
    <name type="scientific">Symbiopectobacterium purcellii</name>
    <dbReference type="NCBI Taxonomy" id="2871826"/>
    <lineage>
        <taxon>Bacteria</taxon>
        <taxon>Pseudomonadati</taxon>
        <taxon>Pseudomonadota</taxon>
        <taxon>Gammaproteobacteria</taxon>
        <taxon>Enterobacterales</taxon>
        <taxon>Enterobacteriaceae</taxon>
    </lineage>
</organism>
<dbReference type="Proteomes" id="UP000825886">
    <property type="component" value="Chromosome"/>
</dbReference>
<comment type="subcellular location">
    <subcellularLocation>
        <location evidence="1">Secreted</location>
    </subcellularLocation>
</comment>
<dbReference type="Pfam" id="PF05925">
    <property type="entry name" value="IpgD"/>
    <property type="match status" value="1"/>
</dbReference>
<evidence type="ECO:0000256" key="5">
    <source>
        <dbReference type="ARBA" id="ARBA00023026"/>
    </source>
</evidence>
<keyword evidence="7" id="KW-1185">Reference proteome</keyword>
<comment type="similarity">
    <text evidence="2">Belongs to the phosphatase IpgD/SopB family.</text>
</comment>
<dbReference type="RefSeq" id="WP_222160793.1">
    <property type="nucleotide sequence ID" value="NZ_CP081864.1"/>
</dbReference>
<sequence length="589" mass="64686">MSVKIFFCSKQPEYHANNHLNSTAKTERPVISDNRKLWANHLKSAGQINDKPTFPIAAGKKKTFIGALVRFIKCMLPATCSNVERHRDVVTSSRTTETLDALERHFISAATSAMLALGRDPSSLLDQAQQKLHVENRALTKQDLQRAKTIKPLLIDGLTREFINLGFPKKEAKAQAKQAFAAGLREVLNTQKWETIDTRFQHNNVDYQCTLTPAGQMKQGENCIFHTRYNDGGIASSSSQETAHSTNLWLSEFSALGEKGTPQKLFTGIRHGILSPYGLAKNSDARFFGAQTRAMEVVTAALFARPELLRDAEQGKTVALNLASTSLVTGGVGAEKEMMDDQMQAWAQLSQQQPLQVPLRDAQGHIYHASVDLNVAAFNFGVNEFALIGHMGWKQADGYNQAGLKTLLGDDLSVAAPPKGWVGDYLSQHPTAENAQKVRTLSQQLKAIWADKTHHSDGGEPYKAALRVALLANEIGVMPCWNCKSGKDRTGMLDAEIKRETVRMHQHDTGVMKQALNVSIPGSALNGAEQQLLQTILLHGGNKEVQQYNTGAPGNKVAKSLPKFLSLSTSQRIGDEHAFNNTRGLSEFV</sequence>
<accession>A0ABX9ARF8</accession>
<dbReference type="EMBL" id="CP081864">
    <property type="protein sequence ID" value="QZN97762.1"/>
    <property type="molecule type" value="Genomic_DNA"/>
</dbReference>
<dbReference type="PRINTS" id="PR01734">
    <property type="entry name" value="TYPE3OMBPROT"/>
</dbReference>
<evidence type="ECO:0000313" key="6">
    <source>
        <dbReference type="EMBL" id="QZN97762.1"/>
    </source>
</evidence>
<evidence type="ECO:0000313" key="7">
    <source>
        <dbReference type="Proteomes" id="UP000825886"/>
    </source>
</evidence>